<evidence type="ECO:0008006" key="5">
    <source>
        <dbReference type="Google" id="ProtNLM"/>
    </source>
</evidence>
<dbReference type="STRING" id="667725.A0A0L0FYJ1"/>
<name>A0A0L0FYJ1_9EUKA</name>
<dbReference type="EMBL" id="KQ242007">
    <property type="protein sequence ID" value="KNC81689.1"/>
    <property type="molecule type" value="Genomic_DNA"/>
</dbReference>
<dbReference type="Proteomes" id="UP000054560">
    <property type="component" value="Unassembled WGS sequence"/>
</dbReference>
<dbReference type="GeneID" id="25906503"/>
<dbReference type="AlphaFoldDB" id="A0A0L0FYJ1"/>
<dbReference type="eggNOG" id="KOG2382">
    <property type="taxonomic scope" value="Eukaryota"/>
</dbReference>
<dbReference type="InterPro" id="IPR029058">
    <property type="entry name" value="AB_hydrolase_fold"/>
</dbReference>
<proteinExistence type="inferred from homology"/>
<dbReference type="RefSeq" id="XP_014155591.1">
    <property type="nucleotide sequence ID" value="XM_014300116.1"/>
</dbReference>
<gene>
    <name evidence="3" type="ORF">SARC_05999</name>
</gene>
<reference evidence="3 4" key="1">
    <citation type="submission" date="2011-02" db="EMBL/GenBank/DDBJ databases">
        <title>The Genome Sequence of Sphaeroforma arctica JP610.</title>
        <authorList>
            <consortium name="The Broad Institute Genome Sequencing Platform"/>
            <person name="Russ C."/>
            <person name="Cuomo C."/>
            <person name="Young S.K."/>
            <person name="Zeng Q."/>
            <person name="Gargeya S."/>
            <person name="Alvarado L."/>
            <person name="Berlin A."/>
            <person name="Chapman S.B."/>
            <person name="Chen Z."/>
            <person name="Freedman E."/>
            <person name="Gellesch M."/>
            <person name="Goldberg J."/>
            <person name="Griggs A."/>
            <person name="Gujja S."/>
            <person name="Heilman E."/>
            <person name="Heiman D."/>
            <person name="Howarth C."/>
            <person name="Mehta T."/>
            <person name="Neiman D."/>
            <person name="Pearson M."/>
            <person name="Roberts A."/>
            <person name="Saif S."/>
            <person name="Shea T."/>
            <person name="Shenoy N."/>
            <person name="Sisk P."/>
            <person name="Stolte C."/>
            <person name="Sykes S."/>
            <person name="White J."/>
            <person name="Yandava C."/>
            <person name="Burger G."/>
            <person name="Gray M.W."/>
            <person name="Holland P.W.H."/>
            <person name="King N."/>
            <person name="Lang F.B.F."/>
            <person name="Roger A.J."/>
            <person name="Ruiz-Trillo I."/>
            <person name="Haas B."/>
            <person name="Nusbaum C."/>
            <person name="Birren B."/>
        </authorList>
    </citation>
    <scope>NUCLEOTIDE SEQUENCE [LARGE SCALE GENOMIC DNA]</scope>
    <source>
        <strain evidence="3 4">JP610</strain>
    </source>
</reference>
<dbReference type="GO" id="GO:0052689">
    <property type="term" value="F:carboxylic ester hydrolase activity"/>
    <property type="evidence" value="ECO:0007669"/>
    <property type="project" value="TreeGrafter"/>
</dbReference>
<keyword evidence="4" id="KW-1185">Reference proteome</keyword>
<dbReference type="PANTHER" id="PTHR46118">
    <property type="entry name" value="PROTEIN ABHD11"/>
    <property type="match status" value="1"/>
</dbReference>
<evidence type="ECO:0000256" key="2">
    <source>
        <dbReference type="ARBA" id="ARBA00022801"/>
    </source>
</evidence>
<evidence type="ECO:0000313" key="4">
    <source>
        <dbReference type="Proteomes" id="UP000054560"/>
    </source>
</evidence>
<dbReference type="PANTHER" id="PTHR46118:SF4">
    <property type="entry name" value="PROTEIN ABHD11"/>
    <property type="match status" value="1"/>
</dbReference>
<keyword evidence="2" id="KW-0378">Hydrolase</keyword>
<dbReference type="SUPFAM" id="SSF53474">
    <property type="entry name" value="alpha/beta-Hydrolases"/>
    <property type="match status" value="1"/>
</dbReference>
<sequence>MNSPRSTAALKQAVPLAANVFRNELSKLPPVVIVHGLFGSSQNWKTVSKELAKDREVHAVGYLIFDILSFQGGKTAMVTALNHKELVRKVIVVDISPVSYRGSQTEMVSYAKALADLDLKSINSRKEAYDALKVDIPDDDHLQFMITNLVKTGDKEFKWRLNVNILPSLIPSFAKFPETVKNKPFDGLTLFLHGNKSRYYQPRFLPEIEALFSNYEIKGLDAGHWVHADAPEAFLVEAKRFLD</sequence>
<dbReference type="Gene3D" id="3.40.50.1820">
    <property type="entry name" value="alpha/beta hydrolase"/>
    <property type="match status" value="1"/>
</dbReference>
<accession>A0A0L0FYJ1</accession>
<evidence type="ECO:0000313" key="3">
    <source>
        <dbReference type="EMBL" id="KNC81689.1"/>
    </source>
</evidence>
<comment type="similarity">
    <text evidence="1">Belongs to the AB hydrolase superfamily.</text>
</comment>
<organism evidence="3 4">
    <name type="scientific">Sphaeroforma arctica JP610</name>
    <dbReference type="NCBI Taxonomy" id="667725"/>
    <lineage>
        <taxon>Eukaryota</taxon>
        <taxon>Ichthyosporea</taxon>
        <taxon>Ichthyophonida</taxon>
        <taxon>Sphaeroforma</taxon>
    </lineage>
</organism>
<protein>
    <recommendedName>
        <fullName evidence="5">AB hydrolase-1 domain-containing protein</fullName>
    </recommendedName>
</protein>
<evidence type="ECO:0000256" key="1">
    <source>
        <dbReference type="ARBA" id="ARBA00008645"/>
    </source>
</evidence>
<dbReference type="GO" id="GO:0005739">
    <property type="term" value="C:mitochondrion"/>
    <property type="evidence" value="ECO:0007669"/>
    <property type="project" value="TreeGrafter"/>
</dbReference>
<dbReference type="OrthoDB" id="8119704at2759"/>